<proteinExistence type="predicted"/>
<comment type="caution">
    <text evidence="1">The sequence shown here is derived from an EMBL/GenBank/DDBJ whole genome shotgun (WGS) entry which is preliminary data.</text>
</comment>
<protein>
    <submittedName>
        <fullName evidence="1">Uncharacterized protein</fullName>
    </submittedName>
</protein>
<dbReference type="AlphaFoldDB" id="A0A432JIJ2"/>
<evidence type="ECO:0000313" key="1">
    <source>
        <dbReference type="EMBL" id="RUA22279.1"/>
    </source>
</evidence>
<reference evidence="1" key="1">
    <citation type="submission" date="2018-12" db="EMBL/GenBank/DDBJ databases">
        <authorList>
            <person name="Jadhav K."/>
            <person name="Kushwaha B."/>
            <person name="Jadhav I."/>
        </authorList>
    </citation>
    <scope>NUCLEOTIDE SEQUENCE [LARGE SCALE GENOMIC DNA]</scope>
    <source>
        <strain evidence="1">SBS 10</strain>
    </source>
</reference>
<organism evidence="1">
    <name type="scientific">Billgrantia gudaonensis</name>
    <dbReference type="NCBI Taxonomy" id="376427"/>
    <lineage>
        <taxon>Bacteria</taxon>
        <taxon>Pseudomonadati</taxon>
        <taxon>Pseudomonadota</taxon>
        <taxon>Gammaproteobacteria</taxon>
        <taxon>Oceanospirillales</taxon>
        <taxon>Halomonadaceae</taxon>
        <taxon>Billgrantia</taxon>
    </lineage>
</organism>
<name>A0A432JIJ2_9GAMM</name>
<dbReference type="EMBL" id="RXHI01000020">
    <property type="protein sequence ID" value="RUA22279.1"/>
    <property type="molecule type" value="Genomic_DNA"/>
</dbReference>
<sequence>MLRGISGGKADLRDGGSGLLFDAGYATWGPRCSAGSTAPADAAAALDLRLANDRLRPAPGRLRAGGLVLRQDANVASSGPFPKTSTEA</sequence>
<accession>A0A432JIJ2</accession>
<gene>
    <name evidence="1" type="ORF">DSL92_06845</name>
</gene>